<feature type="domain" description="RING-type" evidence="7">
    <location>
        <begin position="10"/>
        <end position="84"/>
    </location>
</feature>
<dbReference type="InParanoid" id="C3Y4K9"/>
<evidence type="ECO:0000256" key="6">
    <source>
        <dbReference type="SAM" id="MobiDB-lite"/>
    </source>
</evidence>
<evidence type="ECO:0000256" key="1">
    <source>
        <dbReference type="ARBA" id="ARBA00022723"/>
    </source>
</evidence>
<dbReference type="Pfam" id="PF00643">
    <property type="entry name" value="zf-B_box"/>
    <property type="match status" value="1"/>
</dbReference>
<dbReference type="Pfam" id="PF15227">
    <property type="entry name" value="zf-C3HC4_4"/>
    <property type="match status" value="1"/>
</dbReference>
<evidence type="ECO:0000259" key="8">
    <source>
        <dbReference type="PROSITE" id="PS50119"/>
    </source>
</evidence>
<dbReference type="EMBL" id="GG666486">
    <property type="protein sequence ID" value="EEN64666.1"/>
    <property type="molecule type" value="Genomic_DNA"/>
</dbReference>
<dbReference type="GO" id="GO:0008270">
    <property type="term" value="F:zinc ion binding"/>
    <property type="evidence" value="ECO:0007669"/>
    <property type="project" value="UniProtKB-KW"/>
</dbReference>
<organism>
    <name type="scientific">Branchiostoma floridae</name>
    <name type="common">Florida lancelet</name>
    <name type="synonym">Amphioxus</name>
    <dbReference type="NCBI Taxonomy" id="7739"/>
    <lineage>
        <taxon>Eukaryota</taxon>
        <taxon>Metazoa</taxon>
        <taxon>Chordata</taxon>
        <taxon>Cephalochordata</taxon>
        <taxon>Leptocardii</taxon>
        <taxon>Amphioxiformes</taxon>
        <taxon>Branchiostomatidae</taxon>
        <taxon>Branchiostoma</taxon>
    </lineage>
</organism>
<evidence type="ECO:0000259" key="7">
    <source>
        <dbReference type="PROSITE" id="PS50089"/>
    </source>
</evidence>
<dbReference type="Gene3D" id="3.30.160.60">
    <property type="entry name" value="Classic Zinc Finger"/>
    <property type="match status" value="1"/>
</dbReference>
<evidence type="ECO:0000256" key="4">
    <source>
        <dbReference type="PROSITE-ProRule" id="PRU00024"/>
    </source>
</evidence>
<dbReference type="Gene3D" id="3.30.40.10">
    <property type="entry name" value="Zinc/RING finger domain, C3HC4 (zinc finger)"/>
    <property type="match status" value="1"/>
</dbReference>
<evidence type="ECO:0000256" key="2">
    <source>
        <dbReference type="ARBA" id="ARBA00022771"/>
    </source>
</evidence>
<dbReference type="PROSITE" id="PS50119">
    <property type="entry name" value="ZF_BBOX"/>
    <property type="match status" value="1"/>
</dbReference>
<dbReference type="Pfam" id="PF25600">
    <property type="entry name" value="TRIM_CC"/>
    <property type="match status" value="1"/>
</dbReference>
<dbReference type="InterPro" id="IPR000315">
    <property type="entry name" value="Znf_B-box"/>
</dbReference>
<keyword evidence="3" id="KW-0862">Zinc</keyword>
<dbReference type="eggNOG" id="KOG2177">
    <property type="taxonomic scope" value="Eukaryota"/>
</dbReference>
<evidence type="ECO:0000256" key="5">
    <source>
        <dbReference type="SAM" id="Coils"/>
    </source>
</evidence>
<dbReference type="SUPFAM" id="SSF57850">
    <property type="entry name" value="RING/U-box"/>
    <property type="match status" value="1"/>
</dbReference>
<evidence type="ECO:0008006" key="10">
    <source>
        <dbReference type="Google" id="ProtNLM"/>
    </source>
</evidence>
<dbReference type="SUPFAM" id="SSF57845">
    <property type="entry name" value="B-box zinc-binding domain"/>
    <property type="match status" value="1"/>
</dbReference>
<evidence type="ECO:0000256" key="3">
    <source>
        <dbReference type="ARBA" id="ARBA00022833"/>
    </source>
</evidence>
<feature type="coiled-coil region" evidence="5">
    <location>
        <begin position="214"/>
        <end position="252"/>
    </location>
</feature>
<feature type="domain" description="B box-type" evidence="8">
    <location>
        <begin position="154"/>
        <end position="196"/>
    </location>
</feature>
<protein>
    <recommendedName>
        <fullName evidence="10">B box-type domain-containing protein</fullName>
    </recommendedName>
</protein>
<name>C3Y4K9_BRAFL</name>
<dbReference type="SMART" id="SM00184">
    <property type="entry name" value="RING"/>
    <property type="match status" value="1"/>
</dbReference>
<keyword evidence="2 4" id="KW-0863">Zinc-finger</keyword>
<dbReference type="InterPro" id="IPR001841">
    <property type="entry name" value="Znf_RING"/>
</dbReference>
<gene>
    <name evidence="9" type="ORF">BRAFLDRAFT_73880</name>
</gene>
<keyword evidence="1" id="KW-0479">Metal-binding</keyword>
<dbReference type="InterPro" id="IPR013083">
    <property type="entry name" value="Znf_RING/FYVE/PHD"/>
</dbReference>
<dbReference type="PROSITE" id="PS50089">
    <property type="entry name" value="ZF_RING_2"/>
    <property type="match status" value="1"/>
</dbReference>
<reference evidence="9" key="1">
    <citation type="journal article" date="2008" name="Nature">
        <title>The amphioxus genome and the evolution of the chordate karyotype.</title>
        <authorList>
            <consortium name="US DOE Joint Genome Institute (JGI-PGF)"/>
            <person name="Putnam N.H."/>
            <person name="Butts T."/>
            <person name="Ferrier D.E.K."/>
            <person name="Furlong R.F."/>
            <person name="Hellsten U."/>
            <person name="Kawashima T."/>
            <person name="Robinson-Rechavi M."/>
            <person name="Shoguchi E."/>
            <person name="Terry A."/>
            <person name="Yu J.-K."/>
            <person name="Benito-Gutierrez E.L."/>
            <person name="Dubchak I."/>
            <person name="Garcia-Fernandez J."/>
            <person name="Gibson-Brown J.J."/>
            <person name="Grigoriev I.V."/>
            <person name="Horton A.C."/>
            <person name="de Jong P.J."/>
            <person name="Jurka J."/>
            <person name="Kapitonov V.V."/>
            <person name="Kohara Y."/>
            <person name="Kuroki Y."/>
            <person name="Lindquist E."/>
            <person name="Lucas S."/>
            <person name="Osoegawa K."/>
            <person name="Pennacchio L.A."/>
            <person name="Salamov A.A."/>
            <person name="Satou Y."/>
            <person name="Sauka-Spengler T."/>
            <person name="Schmutz J."/>
            <person name="Shin-I T."/>
            <person name="Toyoda A."/>
            <person name="Bronner-Fraser M."/>
            <person name="Fujiyama A."/>
            <person name="Holland L.Z."/>
            <person name="Holland P.W.H."/>
            <person name="Satoh N."/>
            <person name="Rokhsar D.S."/>
        </authorList>
    </citation>
    <scope>NUCLEOTIDE SEQUENCE [LARGE SCALE GENOMIC DNA]</scope>
    <source>
        <strain evidence="9">S238N-H82</strain>
        <tissue evidence="9">Testes</tissue>
    </source>
</reference>
<accession>C3Y4K9</accession>
<proteinExistence type="predicted"/>
<dbReference type="InterPro" id="IPR058030">
    <property type="entry name" value="TRIM8/14/16/25/29/45/65_CC"/>
</dbReference>
<evidence type="ECO:0000313" key="9">
    <source>
        <dbReference type="EMBL" id="EEN64666.1"/>
    </source>
</evidence>
<keyword evidence="5" id="KW-0175">Coiled coil</keyword>
<dbReference type="AlphaFoldDB" id="C3Y4K9"/>
<dbReference type="SMART" id="SM00336">
    <property type="entry name" value="BBOX"/>
    <property type="match status" value="2"/>
</dbReference>
<feature type="region of interest" description="Disordered" evidence="6">
    <location>
        <begin position="44"/>
        <end position="74"/>
    </location>
</feature>
<dbReference type="InterPro" id="IPR050617">
    <property type="entry name" value="E3_ligase_FN3/SPRY"/>
</dbReference>
<dbReference type="PANTHER" id="PTHR24099">
    <property type="entry name" value="E3 UBIQUITIN-PROTEIN LIGASE TRIM36-RELATED"/>
    <property type="match status" value="1"/>
</dbReference>
<dbReference type="PANTHER" id="PTHR24099:SF16">
    <property type="entry name" value="E3 UBIQUITIN-PROTEIN LIGASE MIDLINE-1-LIKE ISOFORM X1"/>
    <property type="match status" value="1"/>
</dbReference>
<sequence>MEALESELTCPVCLDLFEDPLQLPCQHNLCRRCFDNICRSLKKTGDGTKAASEPGKERGVLGSPSTQPSDHDVTEEPFLCPTCREEADRSPGGSSATPRRNILLQNIVERYRKAAAVKLCVQCGVKYCESCLSNYHPRKGVFARHQLVEPTAEKKTIMCSEHDDEKVNLVCMVCEVPICHLCKLVGEHKEHDVATLSTQYNVKKEYLGSNVLKLKSWMSNLETFINELEDMKQQVKNEGEQMREKINAAMDELVSILQERRDVMIEKSRDMEKEKMGKLEEEGARRKGEFQTCKAVTSYADEVAKETDHACFLQHWIRLEMKNEAVPVRCLAMKLVPKPPLGWCQYLSPTHVAVYGGDDFKNLRLVSEINIGVNDDDVTLVQGLDKVYRCFELKINEEQRRDCIVCQLKGHGIAVTKM</sequence>